<gene>
    <name evidence="1" type="ORF">FFM53_026525</name>
</gene>
<evidence type="ECO:0000313" key="2">
    <source>
        <dbReference type="Proteomes" id="UP000305673"/>
    </source>
</evidence>
<proteinExistence type="predicted"/>
<sequence length="115" mass="12439">MQAVSQLRSCRLPLSCRLFDDHKWCCNCSACDRADGARCPAHDGGDALSERNVGIRQRLPGHQTLADELNDAGTFGELAMMEAVAGLDVARGMVDPYCAAMFIGLVIDKGIEIVR</sequence>
<evidence type="ECO:0000313" key="1">
    <source>
        <dbReference type="EMBL" id="QKK19997.1"/>
    </source>
</evidence>
<dbReference type="EMBL" id="CP054022">
    <property type="protein sequence ID" value="QKK19997.1"/>
    <property type="molecule type" value="Genomic_DNA"/>
</dbReference>
<accession>A0ABX6PMU8</accession>
<protein>
    <submittedName>
        <fullName evidence="1">Uncharacterized protein</fullName>
    </submittedName>
</protein>
<geneLocation type="plasmid" evidence="1 2">
    <name>pPR12A201</name>
</geneLocation>
<organism evidence="1 2">
    <name type="scientific">Rhizobium indicum</name>
    <dbReference type="NCBI Taxonomy" id="2583231"/>
    <lineage>
        <taxon>Bacteria</taxon>
        <taxon>Pseudomonadati</taxon>
        <taxon>Pseudomonadota</taxon>
        <taxon>Alphaproteobacteria</taxon>
        <taxon>Hyphomicrobiales</taxon>
        <taxon>Rhizobiaceae</taxon>
        <taxon>Rhizobium/Agrobacterium group</taxon>
        <taxon>Rhizobium</taxon>
    </lineage>
</organism>
<keyword evidence="2" id="KW-1185">Reference proteome</keyword>
<reference evidence="1 2" key="1">
    <citation type="submission" date="2020-05" db="EMBL/GenBank/DDBJ databases">
        <title>Genome sequences of pea root nodulating Rhizobium spp.</title>
        <authorList>
            <person name="Rahi P."/>
        </authorList>
    </citation>
    <scope>NUCLEOTIDE SEQUENCE [LARGE SCALE GENOMIC DNA]</scope>
    <source>
        <strain evidence="2">JKLM 12A2</strain>
        <plasmid evidence="1 2">pPR12A201</plasmid>
    </source>
</reference>
<name>A0ABX6PMU8_9HYPH</name>
<keyword evidence="1" id="KW-0614">Plasmid</keyword>
<dbReference type="Proteomes" id="UP000305673">
    <property type="component" value="Plasmid pPR12A201"/>
</dbReference>